<dbReference type="GeneID" id="94344866"/>
<gene>
    <name evidence="2" type="ORF">CCR75_001090</name>
</gene>
<feature type="compositionally biased region" description="Acidic residues" evidence="1">
    <location>
        <begin position="91"/>
        <end position="104"/>
    </location>
</feature>
<dbReference type="OrthoDB" id="119438at2759"/>
<protein>
    <submittedName>
        <fullName evidence="2">Uncharacterized protein</fullName>
    </submittedName>
</protein>
<dbReference type="Proteomes" id="UP000294530">
    <property type="component" value="Unassembled WGS sequence"/>
</dbReference>
<evidence type="ECO:0000313" key="2">
    <source>
        <dbReference type="EMBL" id="TDH71756.1"/>
    </source>
</evidence>
<dbReference type="AlphaFoldDB" id="A0A976FSP9"/>
<dbReference type="KEGG" id="blac:94344866"/>
<dbReference type="RefSeq" id="XP_067821255.1">
    <property type="nucleotide sequence ID" value="XM_067959195.1"/>
</dbReference>
<proteinExistence type="predicted"/>
<organism evidence="2 3">
    <name type="scientific">Bremia lactucae</name>
    <name type="common">Lettuce downy mildew</name>
    <dbReference type="NCBI Taxonomy" id="4779"/>
    <lineage>
        <taxon>Eukaryota</taxon>
        <taxon>Sar</taxon>
        <taxon>Stramenopiles</taxon>
        <taxon>Oomycota</taxon>
        <taxon>Peronosporomycetes</taxon>
        <taxon>Peronosporales</taxon>
        <taxon>Peronosporaceae</taxon>
        <taxon>Bremia</taxon>
    </lineage>
</organism>
<name>A0A976FSP9_BRELC</name>
<reference evidence="2 3" key="1">
    <citation type="journal article" date="2021" name="Genome Biol.">
        <title>AFLAP: assembly-free linkage analysis pipeline using k-mers from genome sequencing data.</title>
        <authorList>
            <person name="Fletcher K."/>
            <person name="Zhang L."/>
            <person name="Gil J."/>
            <person name="Han R."/>
            <person name="Cavanaugh K."/>
            <person name="Michelmore R."/>
        </authorList>
    </citation>
    <scope>NUCLEOTIDE SEQUENCE [LARGE SCALE GENOMIC DNA]</scope>
    <source>
        <strain evidence="2 3">SF5</strain>
    </source>
</reference>
<feature type="region of interest" description="Disordered" evidence="1">
    <location>
        <begin position="86"/>
        <end position="107"/>
    </location>
</feature>
<evidence type="ECO:0000313" key="3">
    <source>
        <dbReference type="Proteomes" id="UP000294530"/>
    </source>
</evidence>
<sequence>MCNVLRLQPAGAFLRQNSNVQPLRLQSNPVLIVGNCTDIDEALRLPDNQYAAESLDFACLCEGAPYRQKDESEDFLTSIRRGIDEFGTAATDDDESDDDSDEEGSYYQASKQNTYYSPAQNVSCSFFNDNLLDVSDTSTSSSSLIPWDSQSTDNEQDEVDNLIFQLEL</sequence>
<dbReference type="EMBL" id="SHOA02000015">
    <property type="protein sequence ID" value="TDH71756.1"/>
    <property type="molecule type" value="Genomic_DNA"/>
</dbReference>
<comment type="caution">
    <text evidence="2">The sequence shown here is derived from an EMBL/GenBank/DDBJ whole genome shotgun (WGS) entry which is preliminary data.</text>
</comment>
<accession>A0A976FSP9</accession>
<keyword evidence="3" id="KW-1185">Reference proteome</keyword>
<evidence type="ECO:0000256" key="1">
    <source>
        <dbReference type="SAM" id="MobiDB-lite"/>
    </source>
</evidence>
<feature type="region of interest" description="Disordered" evidence="1">
    <location>
        <begin position="136"/>
        <end position="156"/>
    </location>
</feature>